<evidence type="ECO:0000259" key="5">
    <source>
        <dbReference type="PROSITE" id="PS50006"/>
    </source>
</evidence>
<dbReference type="Pfam" id="PF00498">
    <property type="entry name" value="FHA"/>
    <property type="match status" value="1"/>
</dbReference>
<feature type="compositionally biased region" description="Low complexity" evidence="4">
    <location>
        <begin position="203"/>
        <end position="220"/>
    </location>
</feature>
<dbReference type="AlphaFoldDB" id="A0A3B0MXT0"/>
<evidence type="ECO:0000256" key="2">
    <source>
        <dbReference type="ARBA" id="ARBA00022771"/>
    </source>
</evidence>
<protein>
    <submittedName>
        <fullName evidence="7">FHA domain protein, putative</fullName>
    </submittedName>
</protein>
<proteinExistence type="predicted"/>
<dbReference type="CDD" id="cd00060">
    <property type="entry name" value="FHA"/>
    <property type="match status" value="1"/>
</dbReference>
<dbReference type="Gene3D" id="3.30.40.10">
    <property type="entry name" value="Zinc/RING finger domain, C3HC4 (zinc finger)"/>
    <property type="match status" value="1"/>
</dbReference>
<dbReference type="SUPFAM" id="SSF57850">
    <property type="entry name" value="RING/U-box"/>
    <property type="match status" value="1"/>
</dbReference>
<dbReference type="Gene3D" id="2.60.200.20">
    <property type="match status" value="1"/>
</dbReference>
<feature type="compositionally biased region" description="Polar residues" evidence="4">
    <location>
        <begin position="683"/>
        <end position="692"/>
    </location>
</feature>
<keyword evidence="3" id="KW-0862">Zinc</keyword>
<dbReference type="InterPro" id="IPR008984">
    <property type="entry name" value="SMAD_FHA_dom_sf"/>
</dbReference>
<dbReference type="EMBL" id="UIVT01000001">
    <property type="protein sequence ID" value="SVP88630.1"/>
    <property type="molecule type" value="Genomic_DNA"/>
</dbReference>
<dbReference type="SMART" id="SM00744">
    <property type="entry name" value="RINGv"/>
    <property type="match status" value="1"/>
</dbReference>
<keyword evidence="1" id="KW-0479">Metal-binding</keyword>
<dbReference type="InterPro" id="IPR013083">
    <property type="entry name" value="Znf_RING/FYVE/PHD"/>
</dbReference>
<organism evidence="7">
    <name type="scientific">Theileria annulata</name>
    <dbReference type="NCBI Taxonomy" id="5874"/>
    <lineage>
        <taxon>Eukaryota</taxon>
        <taxon>Sar</taxon>
        <taxon>Alveolata</taxon>
        <taxon>Apicomplexa</taxon>
        <taxon>Aconoidasida</taxon>
        <taxon>Piroplasmida</taxon>
        <taxon>Theileriidae</taxon>
        <taxon>Theileria</taxon>
    </lineage>
</organism>
<dbReference type="PROSITE" id="PS51292">
    <property type="entry name" value="ZF_RING_CH"/>
    <property type="match status" value="1"/>
</dbReference>
<name>A0A3B0MXT0_THEAN</name>
<evidence type="ECO:0000256" key="4">
    <source>
        <dbReference type="SAM" id="MobiDB-lite"/>
    </source>
</evidence>
<dbReference type="SUPFAM" id="SSF49879">
    <property type="entry name" value="SMAD/FHA domain"/>
    <property type="match status" value="1"/>
</dbReference>
<dbReference type="PANTHER" id="PTHR46210">
    <property type="entry name" value="FHA DOMAIN-CONTAINING PROTEIN"/>
    <property type="match status" value="1"/>
</dbReference>
<evidence type="ECO:0000256" key="1">
    <source>
        <dbReference type="ARBA" id="ARBA00022723"/>
    </source>
</evidence>
<feature type="region of interest" description="Disordered" evidence="4">
    <location>
        <begin position="616"/>
        <end position="638"/>
    </location>
</feature>
<dbReference type="VEuPathDB" id="PiroplasmaDB:TA20645"/>
<dbReference type="InterPro" id="IPR000253">
    <property type="entry name" value="FHA_dom"/>
</dbReference>
<dbReference type="PROSITE" id="PS50006">
    <property type="entry name" value="FHA_DOMAIN"/>
    <property type="match status" value="1"/>
</dbReference>
<feature type="compositionally biased region" description="Low complexity" evidence="4">
    <location>
        <begin position="693"/>
        <end position="732"/>
    </location>
</feature>
<dbReference type="InterPro" id="IPR011016">
    <property type="entry name" value="Znf_RING-CH"/>
</dbReference>
<evidence type="ECO:0000256" key="3">
    <source>
        <dbReference type="ARBA" id="ARBA00022833"/>
    </source>
</evidence>
<evidence type="ECO:0000313" key="8">
    <source>
        <dbReference type="EMBL" id="SVP89785.1"/>
    </source>
</evidence>
<dbReference type="GO" id="GO:0008270">
    <property type="term" value="F:zinc ion binding"/>
    <property type="evidence" value="ECO:0007669"/>
    <property type="project" value="UniProtKB-KW"/>
</dbReference>
<dbReference type="PANTHER" id="PTHR46210:SF1">
    <property type="entry name" value="FHA DOMAIN-CONTAINING PROTEIN"/>
    <property type="match status" value="1"/>
</dbReference>
<gene>
    <name evidence="7" type="ORF">TAT_000048900</name>
    <name evidence="8" type="ORF">TAV_000048600</name>
</gene>
<reference evidence="7" key="1">
    <citation type="submission" date="2018-07" db="EMBL/GenBank/DDBJ databases">
        <authorList>
            <person name="Quirk P.G."/>
            <person name="Krulwich T.A."/>
        </authorList>
    </citation>
    <scope>NUCLEOTIDE SEQUENCE</scope>
    <source>
        <strain evidence="7">Anand</strain>
    </source>
</reference>
<feature type="compositionally biased region" description="Basic and acidic residues" evidence="4">
    <location>
        <begin position="767"/>
        <end position="783"/>
    </location>
</feature>
<dbReference type="SMART" id="SM00240">
    <property type="entry name" value="FHA"/>
    <property type="match status" value="1"/>
</dbReference>
<feature type="compositionally biased region" description="Polar residues" evidence="4">
    <location>
        <begin position="616"/>
        <end position="631"/>
    </location>
</feature>
<feature type="region of interest" description="Disordered" evidence="4">
    <location>
        <begin position="762"/>
        <end position="783"/>
    </location>
</feature>
<accession>A0A3B0MXT0</accession>
<feature type="domain" description="RING-CH-type" evidence="6">
    <location>
        <begin position="250"/>
        <end position="322"/>
    </location>
</feature>
<dbReference type="EMBL" id="UIVS01000001">
    <property type="protein sequence ID" value="SVP89785.1"/>
    <property type="molecule type" value="Genomic_DNA"/>
</dbReference>
<feature type="region of interest" description="Disordered" evidence="4">
    <location>
        <begin position="683"/>
        <end position="733"/>
    </location>
</feature>
<sequence length="783" mass="86375">MYTTSLSRPYMLRVSSRTWLRDSHDLFDYETHQHVKVSHFATSCPLKVLRNDSEVSVIDYNNNVDREHDHLLNIVCNRNGDYIVAPAEKIQGSLLSPQKLWLIVRTLPSQRYALQENDIIKLGRFRLRVKQLVAGPNVETPDSSSDHTMGYSDSGYNCDETNDAQIVKLFDGVIPDKTITFEEQCNIQCRICLSEGYLHYPSSDNTPNTTPANNSSNDTSLDVDSGSGKMDIYSHPINSNTSSLDPSVQDTSIDNLEKRATFESDRLICACECKGSIKYVHVECLRKWIDSKWSLRGEDPLPSIVFIKEVSCELCKTNYPCFIRQNGELIQIVKMPKMQTPFLVLENTTPQAVRGVHLVSMRDSKDLKLGRGHESDLRIPDVSISRYHANIRYENGQFYLEDHDSKFGTLVAMKRSRIVSSDEPLAVQVGRSVINLTVDKSLPYFEKTWLTLTPSNPPADYTNFEAPNAGNHNVDMNLNSAPVFGSQAVNGMIPTPNLVNVNNIPNVNNMVSGSIIANGGNMTNGNNIANGASMTNGNFGNPINITNLTGGPNGVNVHPQGMGSNSSIGIDLMEHPMHPSGYMTFYQPSYTNPVHIPSPNNSNSISSRSNNFTFQPGSNTPTASANINNGNVAAGHPLPSPSSRVSPFNDLYWGCLREAARQRFDPHALDGLANNRLNSFRLNPLTSSRNMGNTSPMNGTSMMSNGNTMMSNSAQVNPGSSSSSGMGMNNSGEDLDMLLPDTVFIANWNNLPTRNLDLNGDTSTSALEHRHSSQDLDKPITRI</sequence>
<keyword evidence="2" id="KW-0863">Zinc-finger</keyword>
<feature type="region of interest" description="Disordered" evidence="4">
    <location>
        <begin position="203"/>
        <end position="225"/>
    </location>
</feature>
<dbReference type="Pfam" id="PF12906">
    <property type="entry name" value="RINGv"/>
    <property type="match status" value="1"/>
</dbReference>
<dbReference type="CDD" id="cd16495">
    <property type="entry name" value="RING_CH-C4HC3_MARCH"/>
    <property type="match status" value="1"/>
</dbReference>
<evidence type="ECO:0000259" key="6">
    <source>
        <dbReference type="PROSITE" id="PS51292"/>
    </source>
</evidence>
<feature type="domain" description="FHA" evidence="5">
    <location>
        <begin position="367"/>
        <end position="416"/>
    </location>
</feature>
<evidence type="ECO:0000313" key="7">
    <source>
        <dbReference type="EMBL" id="SVP88630.1"/>
    </source>
</evidence>